<dbReference type="OrthoDB" id="1058301at2759"/>
<gene>
    <name evidence="9" type="ORF">BSL78_08326</name>
</gene>
<evidence type="ECO:0000256" key="2">
    <source>
        <dbReference type="ARBA" id="ARBA00022692"/>
    </source>
</evidence>
<dbReference type="PANTHER" id="PTHR23344:SF50">
    <property type="entry name" value="GP-PDE DOMAIN-CONTAINING PROTEIN"/>
    <property type="match status" value="1"/>
</dbReference>
<proteinExistence type="predicted"/>
<reference evidence="9 10" key="1">
    <citation type="journal article" date="2017" name="PLoS Biol.">
        <title>The sea cucumber genome provides insights into morphological evolution and visceral regeneration.</title>
        <authorList>
            <person name="Zhang X."/>
            <person name="Sun L."/>
            <person name="Yuan J."/>
            <person name="Sun Y."/>
            <person name="Gao Y."/>
            <person name="Zhang L."/>
            <person name="Li S."/>
            <person name="Dai H."/>
            <person name="Hamel J.F."/>
            <person name="Liu C."/>
            <person name="Yu Y."/>
            <person name="Liu S."/>
            <person name="Lin W."/>
            <person name="Guo K."/>
            <person name="Jin S."/>
            <person name="Xu P."/>
            <person name="Storey K.B."/>
            <person name="Huan P."/>
            <person name="Zhang T."/>
            <person name="Zhou Y."/>
            <person name="Zhang J."/>
            <person name="Lin C."/>
            <person name="Li X."/>
            <person name="Xing L."/>
            <person name="Huo D."/>
            <person name="Sun M."/>
            <person name="Wang L."/>
            <person name="Mercier A."/>
            <person name="Li F."/>
            <person name="Yang H."/>
            <person name="Xiang J."/>
        </authorList>
    </citation>
    <scope>NUCLEOTIDE SEQUENCE [LARGE SCALE GENOMIC DNA]</scope>
    <source>
        <strain evidence="9">Shaxun</strain>
        <tissue evidence="9">Muscle</tissue>
    </source>
</reference>
<name>A0A2G8L3G0_STIJA</name>
<dbReference type="Proteomes" id="UP000230750">
    <property type="component" value="Unassembled WGS sequence"/>
</dbReference>
<evidence type="ECO:0000256" key="4">
    <source>
        <dbReference type="ARBA" id="ARBA00022989"/>
    </source>
</evidence>
<protein>
    <submittedName>
        <fullName evidence="9">Putative glycerophosphodiester phosphodiesterase domain-containing protein 5 isoform X2</fullName>
    </submittedName>
</protein>
<dbReference type="EMBL" id="MRZV01000234">
    <property type="protein sequence ID" value="PIK54804.1"/>
    <property type="molecule type" value="Genomic_DNA"/>
</dbReference>
<dbReference type="GO" id="GO:0016020">
    <property type="term" value="C:membrane"/>
    <property type="evidence" value="ECO:0007669"/>
    <property type="project" value="UniProtKB-SubCell"/>
</dbReference>
<dbReference type="PANTHER" id="PTHR23344">
    <property type="entry name" value="GLYCEROPHOSPHORYL DIESTER PHOSPHODIESTERASE"/>
    <property type="match status" value="1"/>
</dbReference>
<evidence type="ECO:0000313" key="9">
    <source>
        <dbReference type="EMBL" id="PIK54804.1"/>
    </source>
</evidence>
<evidence type="ECO:0000256" key="1">
    <source>
        <dbReference type="ARBA" id="ARBA00004141"/>
    </source>
</evidence>
<evidence type="ECO:0000256" key="3">
    <source>
        <dbReference type="ARBA" id="ARBA00022801"/>
    </source>
</evidence>
<accession>A0A2G8L3G0</accession>
<keyword evidence="2 7" id="KW-0812">Transmembrane</keyword>
<evidence type="ECO:0000256" key="6">
    <source>
        <dbReference type="ARBA" id="ARBA00023180"/>
    </source>
</evidence>
<dbReference type="SUPFAM" id="SSF51695">
    <property type="entry name" value="PLC-like phosphodiesterases"/>
    <property type="match status" value="1"/>
</dbReference>
<feature type="transmembrane region" description="Helical" evidence="7">
    <location>
        <begin position="91"/>
        <end position="109"/>
    </location>
</feature>
<comment type="subcellular location">
    <subcellularLocation>
        <location evidence="1">Membrane</location>
        <topology evidence="1">Multi-pass membrane protein</topology>
    </subcellularLocation>
</comment>
<keyword evidence="5 7" id="KW-0472">Membrane</keyword>
<dbReference type="AlphaFoldDB" id="A0A2G8L3G0"/>
<dbReference type="GO" id="GO:0008081">
    <property type="term" value="F:phosphoric diester hydrolase activity"/>
    <property type="evidence" value="ECO:0007669"/>
    <property type="project" value="InterPro"/>
</dbReference>
<dbReference type="Pfam" id="PF03009">
    <property type="entry name" value="GDPD"/>
    <property type="match status" value="1"/>
</dbReference>
<evidence type="ECO:0000256" key="7">
    <source>
        <dbReference type="SAM" id="Phobius"/>
    </source>
</evidence>
<dbReference type="PROSITE" id="PS51704">
    <property type="entry name" value="GP_PDE"/>
    <property type="match status" value="1"/>
</dbReference>
<keyword evidence="3" id="KW-0378">Hydrolase</keyword>
<feature type="transmembrane region" description="Helical" evidence="7">
    <location>
        <begin position="59"/>
        <end position="79"/>
    </location>
</feature>
<dbReference type="STRING" id="307972.A0A2G8L3G0"/>
<feature type="domain" description="GP-PDE" evidence="8">
    <location>
        <begin position="124"/>
        <end position="339"/>
    </location>
</feature>
<sequence length="339" mass="39210">MFACLHMNLKEHLHLHVFHKILLVVVDIITIAIVVLSILNTRFLWHFIPLSLMFFGPFLHLFAVMTMTVITWFIAGAFGTLERKGNPVRDLCVWYFLLLVALYLVPLFIKSPCILEGKHLTSKPRLIGHKGAEHIAPENTMASFERAVDDCEVYGIESDIRISSDGEHFCMHDDTLERTTNVQEIFPERTSTLVEWFTFTDLKSLNTGSWFLERDPFGTVAELTDEQRTLYQEQTVPKLTELLDLASEHQINVLFDLRPPPEGHPYQVNFVEYTKEKLIEYGLEETEMDFMKAPNGPHYVVFIKKFDDRKLENVYNDVTFQSIRNASIAFMALNKSLFS</sequence>
<organism evidence="9 10">
    <name type="scientific">Stichopus japonicus</name>
    <name type="common">Sea cucumber</name>
    <dbReference type="NCBI Taxonomy" id="307972"/>
    <lineage>
        <taxon>Eukaryota</taxon>
        <taxon>Metazoa</taxon>
        <taxon>Echinodermata</taxon>
        <taxon>Eleutherozoa</taxon>
        <taxon>Echinozoa</taxon>
        <taxon>Holothuroidea</taxon>
        <taxon>Aspidochirotacea</taxon>
        <taxon>Aspidochirotida</taxon>
        <taxon>Stichopodidae</taxon>
        <taxon>Apostichopus</taxon>
    </lineage>
</organism>
<evidence type="ECO:0000256" key="5">
    <source>
        <dbReference type="ARBA" id="ARBA00023136"/>
    </source>
</evidence>
<keyword evidence="4 7" id="KW-1133">Transmembrane helix</keyword>
<dbReference type="InterPro" id="IPR030395">
    <property type="entry name" value="GP_PDE_dom"/>
</dbReference>
<dbReference type="InterPro" id="IPR017946">
    <property type="entry name" value="PLC-like_Pdiesterase_TIM-brl"/>
</dbReference>
<keyword evidence="10" id="KW-1185">Reference proteome</keyword>
<evidence type="ECO:0000313" key="10">
    <source>
        <dbReference type="Proteomes" id="UP000230750"/>
    </source>
</evidence>
<evidence type="ECO:0000259" key="8">
    <source>
        <dbReference type="PROSITE" id="PS51704"/>
    </source>
</evidence>
<dbReference type="Gene3D" id="3.20.20.190">
    <property type="entry name" value="Phosphatidylinositol (PI) phosphodiesterase"/>
    <property type="match status" value="1"/>
</dbReference>
<comment type="caution">
    <text evidence="9">The sequence shown here is derived from an EMBL/GenBank/DDBJ whole genome shotgun (WGS) entry which is preliminary data.</text>
</comment>
<dbReference type="GO" id="GO:0006629">
    <property type="term" value="P:lipid metabolic process"/>
    <property type="evidence" value="ECO:0007669"/>
    <property type="project" value="InterPro"/>
</dbReference>
<keyword evidence="6" id="KW-0325">Glycoprotein</keyword>
<feature type="transmembrane region" description="Helical" evidence="7">
    <location>
        <begin position="21"/>
        <end position="39"/>
    </location>
</feature>